<evidence type="ECO:0000259" key="10">
    <source>
        <dbReference type="PROSITE" id="PS00631"/>
    </source>
</evidence>
<keyword evidence="4 9" id="KW-0031">Aminopeptidase</keyword>
<keyword evidence="12" id="KW-1185">Reference proteome</keyword>
<comment type="cofactor">
    <cofactor evidence="9">
        <name>Mn(2+)</name>
        <dbReference type="ChEBI" id="CHEBI:29035"/>
    </cofactor>
    <text evidence="9">Binds 2 manganese ions per subunit.</text>
</comment>
<dbReference type="PRINTS" id="PR00481">
    <property type="entry name" value="LAMNOPPTDASE"/>
</dbReference>
<dbReference type="CDD" id="cd00433">
    <property type="entry name" value="Peptidase_M17"/>
    <property type="match status" value="1"/>
</dbReference>
<dbReference type="Pfam" id="PF02789">
    <property type="entry name" value="Peptidase_M17_N"/>
    <property type="match status" value="1"/>
</dbReference>
<dbReference type="NCBIfam" id="NF002077">
    <property type="entry name" value="PRK00913.2-4"/>
    <property type="match status" value="1"/>
</dbReference>
<sequence length="493" mass="52137">MKFSTRAASIERLRTDCVWLPVVGGRHLSPGGEALDAETGGRISAALASGDLSAKAGATLMLHLDGDARRALLVSFGETDEVGEKAWNEAVRAAFRAAGAIAANDAVSLLHEVPVTGRGVEWKLRNQVAAGREAAYRFEQLKSKRDKQPVRPERVTLLVARAGASRAATEVARATALANGVDLARDLGNLPGNVCTPSYLGDVAKKLGRDFDLKVEVLGERQMQALKMFSLLSVGKGSEQPPRLIVLHYQGASSKQAPVALVGKGITFDTGGISLKPAAEMDEMKYDMCGAASVLGTMRAVAEMKLKINLVGVIAAAENMPGGRASKPGDIVTSMSGQTIEILNTDAEGRLVLCDALTYVQRFKPRTVVDIATLTGACVIALGHHHSGLFTREDALAAELTDAGREAGDTCWRMPLDDAYQEQLKSPFADMANIGGRPAGSVTAACFLSRFADGYDWAHLDIAGTAWKSGANKGASGRPVPLLTRFLIGRCEG</sequence>
<evidence type="ECO:0000313" key="12">
    <source>
        <dbReference type="Proteomes" id="UP000321548"/>
    </source>
</evidence>
<gene>
    <name evidence="9" type="primary">pepA</name>
    <name evidence="11" type="ORF">FHP08_01435</name>
</gene>
<proteinExistence type="inferred from homology"/>
<feature type="binding site" evidence="9">
    <location>
        <position position="348"/>
    </location>
    <ligand>
        <name>Mn(2+)</name>
        <dbReference type="ChEBI" id="CHEBI:29035"/>
        <label>1</label>
    </ligand>
</feature>
<evidence type="ECO:0000256" key="7">
    <source>
        <dbReference type="ARBA" id="ARBA00022801"/>
    </source>
</evidence>
<dbReference type="GO" id="GO:0005737">
    <property type="term" value="C:cytoplasm"/>
    <property type="evidence" value="ECO:0007669"/>
    <property type="project" value="UniProtKB-SubCell"/>
</dbReference>
<dbReference type="OrthoDB" id="9809354at2"/>
<dbReference type="EC" id="3.4.11.1" evidence="9"/>
<comment type="caution">
    <text evidence="11">The sequence shown here is derived from an EMBL/GenBank/DDBJ whole genome shotgun (WGS) entry which is preliminary data.</text>
</comment>
<feature type="active site" evidence="9">
    <location>
        <position position="276"/>
    </location>
</feature>
<dbReference type="InterPro" id="IPR023042">
    <property type="entry name" value="Peptidase_M17_leu_NH2_pept"/>
</dbReference>
<dbReference type="GO" id="GO:0006508">
    <property type="term" value="P:proteolysis"/>
    <property type="evidence" value="ECO:0007669"/>
    <property type="project" value="UniProtKB-KW"/>
</dbReference>
<feature type="binding site" evidence="9">
    <location>
        <position position="264"/>
    </location>
    <ligand>
        <name>Mn(2+)</name>
        <dbReference type="ChEBI" id="CHEBI:29035"/>
        <label>2</label>
    </ligand>
</feature>
<dbReference type="FunFam" id="3.40.630.10:FF:000004">
    <property type="entry name" value="Probable cytosol aminopeptidase"/>
    <property type="match status" value="1"/>
</dbReference>
<dbReference type="HAMAP" id="MF_00181">
    <property type="entry name" value="Cytosol_peptidase_M17"/>
    <property type="match status" value="1"/>
</dbReference>
<reference evidence="11 12" key="1">
    <citation type="submission" date="2019-06" db="EMBL/GenBank/DDBJ databases">
        <title>Quisquiliibacterium sp. nov., isolated from a maize field.</title>
        <authorList>
            <person name="Lin S.-Y."/>
            <person name="Tsai C.-F."/>
            <person name="Young C.-C."/>
        </authorList>
    </citation>
    <scope>NUCLEOTIDE SEQUENCE [LARGE SCALE GENOMIC DNA]</scope>
    <source>
        <strain evidence="11 12">CC-CFT501</strain>
    </source>
</reference>
<evidence type="ECO:0000256" key="6">
    <source>
        <dbReference type="ARBA" id="ARBA00022723"/>
    </source>
</evidence>
<dbReference type="GO" id="GO:0070006">
    <property type="term" value="F:metalloaminopeptidase activity"/>
    <property type="evidence" value="ECO:0007669"/>
    <property type="project" value="InterPro"/>
</dbReference>
<keyword evidence="6 9" id="KW-0479">Metal-binding</keyword>
<dbReference type="PANTHER" id="PTHR11963">
    <property type="entry name" value="LEUCINE AMINOPEPTIDASE-RELATED"/>
    <property type="match status" value="1"/>
</dbReference>
<feature type="binding site" evidence="9">
    <location>
        <position position="269"/>
    </location>
    <ligand>
        <name>Mn(2+)</name>
        <dbReference type="ChEBI" id="CHEBI:29035"/>
        <label>1</label>
    </ligand>
</feature>
<comment type="subcellular location">
    <subcellularLocation>
        <location evidence="9">Cytoplasm</location>
    </subcellularLocation>
</comment>
<evidence type="ECO:0000256" key="3">
    <source>
        <dbReference type="ARBA" id="ARBA00009528"/>
    </source>
</evidence>
<organism evidence="11 12">
    <name type="scientific">Zeimonas arvi</name>
    <dbReference type="NCBI Taxonomy" id="2498847"/>
    <lineage>
        <taxon>Bacteria</taxon>
        <taxon>Pseudomonadati</taxon>
        <taxon>Pseudomonadota</taxon>
        <taxon>Betaproteobacteria</taxon>
        <taxon>Burkholderiales</taxon>
        <taxon>Burkholderiaceae</taxon>
        <taxon>Zeimonas</taxon>
    </lineage>
</organism>
<dbReference type="Pfam" id="PF00883">
    <property type="entry name" value="Peptidase_M17"/>
    <property type="match status" value="1"/>
</dbReference>
<feature type="domain" description="Cytosol aminopeptidase" evidence="10">
    <location>
        <begin position="344"/>
        <end position="351"/>
    </location>
</feature>
<keyword evidence="5 9" id="KW-0645">Protease</keyword>
<dbReference type="PANTHER" id="PTHR11963:SF23">
    <property type="entry name" value="CYTOSOL AMINOPEPTIDASE"/>
    <property type="match status" value="1"/>
</dbReference>
<dbReference type="Gene3D" id="3.40.220.10">
    <property type="entry name" value="Leucine Aminopeptidase, subunit E, domain 1"/>
    <property type="match status" value="1"/>
</dbReference>
<dbReference type="RefSeq" id="WP_147702519.1">
    <property type="nucleotide sequence ID" value="NZ_VDUY01000001.1"/>
</dbReference>
<comment type="catalytic activity">
    <reaction evidence="1 9">
        <text>Release of an N-terminal amino acid, Xaa-|-Yaa-, in which Xaa is preferably Leu, but may be other amino acids including Pro although not Arg or Lys, and Yaa may be Pro. Amino acid amides and methyl esters are also readily hydrolyzed, but rates on arylamides are exceedingly low.</text>
        <dbReference type="EC" id="3.4.11.1"/>
    </reaction>
</comment>
<evidence type="ECO:0000256" key="8">
    <source>
        <dbReference type="ARBA" id="ARBA00023211"/>
    </source>
</evidence>
<dbReference type="EMBL" id="VDUY01000001">
    <property type="protein sequence ID" value="TXL68378.1"/>
    <property type="molecule type" value="Genomic_DNA"/>
</dbReference>
<dbReference type="EC" id="3.4.11.10" evidence="9"/>
<dbReference type="NCBIfam" id="NF002074">
    <property type="entry name" value="PRK00913.1-4"/>
    <property type="match status" value="1"/>
</dbReference>
<keyword evidence="7 9" id="KW-0378">Hydrolase</keyword>
<evidence type="ECO:0000256" key="2">
    <source>
        <dbReference type="ARBA" id="ARBA00000967"/>
    </source>
</evidence>
<feature type="binding site" evidence="9">
    <location>
        <position position="287"/>
    </location>
    <ligand>
        <name>Mn(2+)</name>
        <dbReference type="ChEBI" id="CHEBI:29035"/>
        <label>2</label>
    </ligand>
</feature>
<feature type="binding site" evidence="9">
    <location>
        <position position="346"/>
    </location>
    <ligand>
        <name>Mn(2+)</name>
        <dbReference type="ChEBI" id="CHEBI:29035"/>
        <label>1</label>
    </ligand>
</feature>
<accession>A0A5C8P4Y2</accession>
<comment type="similarity">
    <text evidence="3 9">Belongs to the peptidase M17 family.</text>
</comment>
<evidence type="ECO:0000256" key="9">
    <source>
        <dbReference type="HAMAP-Rule" id="MF_00181"/>
    </source>
</evidence>
<dbReference type="InterPro" id="IPR000819">
    <property type="entry name" value="Peptidase_M17_C"/>
</dbReference>
<comment type="catalytic activity">
    <reaction evidence="2 9">
        <text>Release of an N-terminal amino acid, preferentially leucine, but not glutamic or aspartic acids.</text>
        <dbReference type="EC" id="3.4.11.10"/>
    </reaction>
</comment>
<evidence type="ECO:0000256" key="4">
    <source>
        <dbReference type="ARBA" id="ARBA00022438"/>
    </source>
</evidence>
<dbReference type="PROSITE" id="PS00631">
    <property type="entry name" value="CYTOSOL_AP"/>
    <property type="match status" value="1"/>
</dbReference>
<evidence type="ECO:0000256" key="5">
    <source>
        <dbReference type="ARBA" id="ARBA00022670"/>
    </source>
</evidence>
<dbReference type="NCBIfam" id="NF002073">
    <property type="entry name" value="PRK00913.1-2"/>
    <property type="match status" value="1"/>
</dbReference>
<dbReference type="Proteomes" id="UP000321548">
    <property type="component" value="Unassembled WGS sequence"/>
</dbReference>
<evidence type="ECO:0000256" key="1">
    <source>
        <dbReference type="ARBA" id="ARBA00000135"/>
    </source>
</evidence>
<dbReference type="SUPFAM" id="SSF52949">
    <property type="entry name" value="Macro domain-like"/>
    <property type="match status" value="1"/>
</dbReference>
<keyword evidence="9" id="KW-0963">Cytoplasm</keyword>
<dbReference type="Gene3D" id="3.40.630.10">
    <property type="entry name" value="Zn peptidases"/>
    <property type="match status" value="1"/>
</dbReference>
<keyword evidence="8 9" id="KW-0464">Manganese</keyword>
<comment type="function">
    <text evidence="9">Presumably involved in the processing and regular turnover of intracellular proteins. Catalyzes the removal of unsubstituted N-terminal amino acids from various peptides.</text>
</comment>
<feature type="active site" evidence="9">
    <location>
        <position position="350"/>
    </location>
</feature>
<dbReference type="InterPro" id="IPR043472">
    <property type="entry name" value="Macro_dom-like"/>
</dbReference>
<dbReference type="InterPro" id="IPR011356">
    <property type="entry name" value="Leucine_aapep/pepB"/>
</dbReference>
<name>A0A5C8P4Y2_9BURK</name>
<protein>
    <recommendedName>
        <fullName evidence="9">Probable cytosol aminopeptidase</fullName>
        <ecNumber evidence="9">3.4.11.1</ecNumber>
    </recommendedName>
    <alternativeName>
        <fullName evidence="9">Leucine aminopeptidase</fullName>
        <shortName evidence="9">LAP</shortName>
        <ecNumber evidence="9">3.4.11.10</ecNumber>
    </alternativeName>
    <alternativeName>
        <fullName evidence="9">Leucyl aminopeptidase</fullName>
    </alternativeName>
</protein>
<dbReference type="AlphaFoldDB" id="A0A5C8P4Y2"/>
<dbReference type="SUPFAM" id="SSF53187">
    <property type="entry name" value="Zn-dependent exopeptidases"/>
    <property type="match status" value="1"/>
</dbReference>
<dbReference type="GO" id="GO:0030145">
    <property type="term" value="F:manganese ion binding"/>
    <property type="evidence" value="ECO:0007669"/>
    <property type="project" value="UniProtKB-UniRule"/>
</dbReference>
<feature type="binding site" evidence="9">
    <location>
        <position position="269"/>
    </location>
    <ligand>
        <name>Mn(2+)</name>
        <dbReference type="ChEBI" id="CHEBI:29035"/>
        <label>2</label>
    </ligand>
</feature>
<feature type="binding site" evidence="9">
    <location>
        <position position="348"/>
    </location>
    <ligand>
        <name>Mn(2+)</name>
        <dbReference type="ChEBI" id="CHEBI:29035"/>
        <label>2</label>
    </ligand>
</feature>
<dbReference type="InterPro" id="IPR008283">
    <property type="entry name" value="Peptidase_M17_N"/>
</dbReference>
<evidence type="ECO:0000313" key="11">
    <source>
        <dbReference type="EMBL" id="TXL68378.1"/>
    </source>
</evidence>